<evidence type="ECO:0000313" key="2">
    <source>
        <dbReference type="EMBL" id="KAK3886639.1"/>
    </source>
</evidence>
<dbReference type="Proteomes" id="UP001286313">
    <property type="component" value="Unassembled WGS sequence"/>
</dbReference>
<comment type="caution">
    <text evidence="2">The sequence shown here is derived from an EMBL/GenBank/DDBJ whole genome shotgun (WGS) entry which is preliminary data.</text>
</comment>
<dbReference type="AlphaFoldDB" id="A0AAE1G7E1"/>
<protein>
    <submittedName>
        <fullName evidence="2">Uncharacterized protein</fullName>
    </submittedName>
</protein>
<dbReference type="PRINTS" id="PR01217">
    <property type="entry name" value="PRICHEXTENSN"/>
</dbReference>
<proteinExistence type="predicted"/>
<evidence type="ECO:0000256" key="1">
    <source>
        <dbReference type="SAM" id="MobiDB-lite"/>
    </source>
</evidence>
<gene>
    <name evidence="2" type="ORF">Pcinc_009218</name>
</gene>
<evidence type="ECO:0000313" key="3">
    <source>
        <dbReference type="Proteomes" id="UP001286313"/>
    </source>
</evidence>
<accession>A0AAE1G7E1</accession>
<name>A0AAE1G7E1_PETCI</name>
<keyword evidence="3" id="KW-1185">Reference proteome</keyword>
<dbReference type="EMBL" id="JAWQEG010000684">
    <property type="protein sequence ID" value="KAK3886639.1"/>
    <property type="molecule type" value="Genomic_DNA"/>
</dbReference>
<feature type="compositionally biased region" description="Pro residues" evidence="1">
    <location>
        <begin position="110"/>
        <end position="128"/>
    </location>
</feature>
<organism evidence="2 3">
    <name type="scientific">Petrolisthes cinctipes</name>
    <name type="common">Flat porcelain crab</name>
    <dbReference type="NCBI Taxonomy" id="88211"/>
    <lineage>
        <taxon>Eukaryota</taxon>
        <taxon>Metazoa</taxon>
        <taxon>Ecdysozoa</taxon>
        <taxon>Arthropoda</taxon>
        <taxon>Crustacea</taxon>
        <taxon>Multicrustacea</taxon>
        <taxon>Malacostraca</taxon>
        <taxon>Eumalacostraca</taxon>
        <taxon>Eucarida</taxon>
        <taxon>Decapoda</taxon>
        <taxon>Pleocyemata</taxon>
        <taxon>Anomura</taxon>
        <taxon>Galatheoidea</taxon>
        <taxon>Porcellanidae</taxon>
        <taxon>Petrolisthes</taxon>
    </lineage>
</organism>
<feature type="compositionally biased region" description="Pro residues" evidence="1">
    <location>
        <begin position="141"/>
        <end position="167"/>
    </location>
</feature>
<sequence length="187" mass="20937">MGKSLTFRGAVYEATDKLRRHRCRDPLCDTHIWRVKHELDMARITIKHLEKELEASGYKHRKQQPLHVARPFSLPPPSTHSPPTDPPHSNPTSPRPNPTPPTLPHHNPISIPPPTPSSFHPIPTPPSFHPQLHPHSTPFSTPSPNPSPNPTFLLPPPPTNTTFLLPPPPTNTTILSVQLLFRSDSNR</sequence>
<feature type="region of interest" description="Disordered" evidence="1">
    <location>
        <begin position="57"/>
        <end position="167"/>
    </location>
</feature>
<reference evidence="2" key="1">
    <citation type="submission" date="2023-10" db="EMBL/GenBank/DDBJ databases">
        <title>Genome assemblies of two species of porcelain crab, Petrolisthes cinctipes and Petrolisthes manimaculis (Anomura: Porcellanidae).</title>
        <authorList>
            <person name="Angst P."/>
        </authorList>
    </citation>
    <scope>NUCLEOTIDE SEQUENCE</scope>
    <source>
        <strain evidence="2">PB745_01</strain>
        <tissue evidence="2">Gill</tissue>
    </source>
</reference>
<feature type="compositionally biased region" description="Pro residues" evidence="1">
    <location>
        <begin position="73"/>
        <end position="103"/>
    </location>
</feature>